<name>A0A0F8W3P8_9ZZZZ</name>
<organism evidence="1">
    <name type="scientific">marine sediment metagenome</name>
    <dbReference type="NCBI Taxonomy" id="412755"/>
    <lineage>
        <taxon>unclassified sequences</taxon>
        <taxon>metagenomes</taxon>
        <taxon>ecological metagenomes</taxon>
    </lineage>
</organism>
<sequence>MEELDFQELLDKFGQDGFQKGEQVILANFGTNQTLLTLIFQKPANVKNIHIEEDKGVITRDV</sequence>
<dbReference type="EMBL" id="LAZR01067626">
    <property type="protein sequence ID" value="KKK51208.1"/>
    <property type="molecule type" value="Genomic_DNA"/>
</dbReference>
<comment type="caution">
    <text evidence="1">The sequence shown here is derived from an EMBL/GenBank/DDBJ whole genome shotgun (WGS) entry which is preliminary data.</text>
</comment>
<dbReference type="AlphaFoldDB" id="A0A0F8W3P8"/>
<reference evidence="1" key="1">
    <citation type="journal article" date="2015" name="Nature">
        <title>Complex archaea that bridge the gap between prokaryotes and eukaryotes.</title>
        <authorList>
            <person name="Spang A."/>
            <person name="Saw J.H."/>
            <person name="Jorgensen S.L."/>
            <person name="Zaremba-Niedzwiedzka K."/>
            <person name="Martijn J."/>
            <person name="Lind A.E."/>
            <person name="van Eijk R."/>
            <person name="Schleper C."/>
            <person name="Guy L."/>
            <person name="Ettema T.J."/>
        </authorList>
    </citation>
    <scope>NUCLEOTIDE SEQUENCE</scope>
</reference>
<gene>
    <name evidence="1" type="ORF">LCGC14_3117270</name>
</gene>
<feature type="non-terminal residue" evidence="1">
    <location>
        <position position="62"/>
    </location>
</feature>
<proteinExistence type="predicted"/>
<accession>A0A0F8W3P8</accession>
<protein>
    <submittedName>
        <fullName evidence="1">Uncharacterized protein</fullName>
    </submittedName>
</protein>
<evidence type="ECO:0000313" key="1">
    <source>
        <dbReference type="EMBL" id="KKK51208.1"/>
    </source>
</evidence>